<proteinExistence type="predicted"/>
<keyword evidence="2" id="KW-1185">Reference proteome</keyword>
<dbReference type="AlphaFoldDB" id="A0A1H4IHJ0"/>
<protein>
    <submittedName>
        <fullName evidence="1">Uncharacterized protein</fullName>
    </submittedName>
</protein>
<organism evidence="1 2">
    <name type="scientific">Rhodococcus koreensis</name>
    <dbReference type="NCBI Taxonomy" id="99653"/>
    <lineage>
        <taxon>Bacteria</taxon>
        <taxon>Bacillati</taxon>
        <taxon>Actinomycetota</taxon>
        <taxon>Actinomycetes</taxon>
        <taxon>Mycobacteriales</taxon>
        <taxon>Nocardiaceae</taxon>
        <taxon>Rhodococcus</taxon>
    </lineage>
</organism>
<dbReference type="Proteomes" id="UP000183561">
    <property type="component" value="Unassembled WGS sequence"/>
</dbReference>
<dbReference type="EMBL" id="FNSV01000004">
    <property type="protein sequence ID" value="SEB33106.1"/>
    <property type="molecule type" value="Genomic_DNA"/>
</dbReference>
<accession>A0A1H4IHJ0</accession>
<evidence type="ECO:0000313" key="2">
    <source>
        <dbReference type="Proteomes" id="UP000183561"/>
    </source>
</evidence>
<reference evidence="2" key="1">
    <citation type="submission" date="2016-10" db="EMBL/GenBank/DDBJ databases">
        <authorList>
            <person name="Varghese N."/>
            <person name="Submissions S."/>
        </authorList>
    </citation>
    <scope>NUCLEOTIDE SEQUENCE [LARGE SCALE GENOMIC DNA]</scope>
    <source>
        <strain evidence="2">DSM 44498</strain>
    </source>
</reference>
<gene>
    <name evidence="1" type="ORF">SAMN04490239_0648</name>
</gene>
<sequence>MGVLETVRPQSMTRHPQGIAAHSGEWAASITVLADPTDDATVTRTLLEAHCPAAGVVTVHPTPATRSETSLAADLFAGLGRSPSRLAAYRLGSPAPAWRAATAWVTAEGIAHLVVLRAHHLTAGQRQRLLALHRATGVHLVLVGHTRPVDIREILGCPVRITSDHAVLVAAFASSRAAVTTPPDPASLPLPTLSNAVGDFRAAARRALSPQDFARVDDVYTSGIRAGCRWAAECPLEERAHTDQDARTPRAGLLSSQSALPVIDQVALLRFLGALAADSPSRGHTMARLRGAQTGLRMHGVRLHLPPNLAFGVGPGLTTVPITEQIADRIRSMIPSPTHAAALAALLCAGSPGPHLASIPVSALTIDADAIVLSGVVGRRHFRHPTVHPIPISVRPLFKAARAIAQLRGTDANQHLLSGGIGTTGRHLRNSAHQCEVTIPPLHPWSDCWISRVEARPMMRESAIRGIVGVSEASAVNPPRR</sequence>
<evidence type="ECO:0000313" key="1">
    <source>
        <dbReference type="EMBL" id="SEB33106.1"/>
    </source>
</evidence>
<name>A0A1H4IHJ0_9NOCA</name>